<reference evidence="1 2" key="1">
    <citation type="journal article" date="2024" name="G3 (Bethesda)">
        <title>Genome assembly of Hibiscus sabdariffa L. provides insights into metabolisms of medicinal natural products.</title>
        <authorList>
            <person name="Kim T."/>
        </authorList>
    </citation>
    <scope>NUCLEOTIDE SEQUENCE [LARGE SCALE GENOMIC DNA]</scope>
    <source>
        <strain evidence="1">TK-2024</strain>
        <tissue evidence="1">Old leaves</tissue>
    </source>
</reference>
<evidence type="ECO:0000313" key="1">
    <source>
        <dbReference type="EMBL" id="KAK8992791.1"/>
    </source>
</evidence>
<keyword evidence="2" id="KW-1185">Reference proteome</keyword>
<sequence length="71" mass="7917">MTQLVRFEPRRVYCLVENYFQTPSSAFENFWKVSLWGSMGGQESSWPRVVTSIALGTGAILRSSQGGEPTS</sequence>
<name>A0ABR2PX31_9ROSI</name>
<evidence type="ECO:0000313" key="2">
    <source>
        <dbReference type="Proteomes" id="UP001396334"/>
    </source>
</evidence>
<accession>A0ABR2PX31</accession>
<protein>
    <submittedName>
        <fullName evidence="1">Uncharacterized protein</fullName>
    </submittedName>
</protein>
<organism evidence="1 2">
    <name type="scientific">Hibiscus sabdariffa</name>
    <name type="common">roselle</name>
    <dbReference type="NCBI Taxonomy" id="183260"/>
    <lineage>
        <taxon>Eukaryota</taxon>
        <taxon>Viridiplantae</taxon>
        <taxon>Streptophyta</taxon>
        <taxon>Embryophyta</taxon>
        <taxon>Tracheophyta</taxon>
        <taxon>Spermatophyta</taxon>
        <taxon>Magnoliopsida</taxon>
        <taxon>eudicotyledons</taxon>
        <taxon>Gunneridae</taxon>
        <taxon>Pentapetalae</taxon>
        <taxon>rosids</taxon>
        <taxon>malvids</taxon>
        <taxon>Malvales</taxon>
        <taxon>Malvaceae</taxon>
        <taxon>Malvoideae</taxon>
        <taxon>Hibiscus</taxon>
    </lineage>
</organism>
<comment type="caution">
    <text evidence="1">The sequence shown here is derived from an EMBL/GenBank/DDBJ whole genome shotgun (WGS) entry which is preliminary data.</text>
</comment>
<dbReference type="EMBL" id="JBBPBN010000050">
    <property type="protein sequence ID" value="KAK8992791.1"/>
    <property type="molecule type" value="Genomic_DNA"/>
</dbReference>
<gene>
    <name evidence="1" type="ORF">V6N11_048861</name>
</gene>
<dbReference type="Proteomes" id="UP001396334">
    <property type="component" value="Unassembled WGS sequence"/>
</dbReference>
<proteinExistence type="predicted"/>